<evidence type="ECO:0000259" key="4">
    <source>
        <dbReference type="PROSITE" id="PS50043"/>
    </source>
</evidence>
<dbReference type="Gene3D" id="3.40.50.2300">
    <property type="match status" value="1"/>
</dbReference>
<keyword evidence="7" id="KW-1185">Reference proteome</keyword>
<evidence type="ECO:0000313" key="6">
    <source>
        <dbReference type="EMBL" id="MBE1490098.1"/>
    </source>
</evidence>
<keyword evidence="1 3" id="KW-0597">Phosphoprotein</keyword>
<dbReference type="CDD" id="cd17535">
    <property type="entry name" value="REC_NarL-like"/>
    <property type="match status" value="1"/>
</dbReference>
<reference evidence="6" key="1">
    <citation type="submission" date="2020-10" db="EMBL/GenBank/DDBJ databases">
        <title>Sequencing the genomes of 1000 actinobacteria strains.</title>
        <authorList>
            <person name="Klenk H.-P."/>
        </authorList>
    </citation>
    <scope>NUCLEOTIDE SEQUENCE</scope>
    <source>
        <strain evidence="6">DSM 46832</strain>
    </source>
</reference>
<accession>A0A927M8G0</accession>
<dbReference type="GO" id="GO:0003677">
    <property type="term" value="F:DNA binding"/>
    <property type="evidence" value="ECO:0007669"/>
    <property type="project" value="UniProtKB-KW"/>
</dbReference>
<dbReference type="PRINTS" id="PR00038">
    <property type="entry name" value="HTHLUXR"/>
</dbReference>
<dbReference type="GO" id="GO:0006355">
    <property type="term" value="P:regulation of DNA-templated transcription"/>
    <property type="evidence" value="ECO:0007669"/>
    <property type="project" value="InterPro"/>
</dbReference>
<dbReference type="GO" id="GO:0000160">
    <property type="term" value="P:phosphorelay signal transduction system"/>
    <property type="evidence" value="ECO:0007669"/>
    <property type="project" value="InterPro"/>
</dbReference>
<feature type="domain" description="HTH luxR-type" evidence="4">
    <location>
        <begin position="134"/>
        <end position="199"/>
    </location>
</feature>
<dbReference type="Proteomes" id="UP000649753">
    <property type="component" value="Unassembled WGS sequence"/>
</dbReference>
<proteinExistence type="predicted"/>
<dbReference type="InterPro" id="IPR016032">
    <property type="entry name" value="Sig_transdc_resp-reg_C-effctor"/>
</dbReference>
<dbReference type="PANTHER" id="PTHR43214:SF42">
    <property type="entry name" value="TRANSCRIPTIONAL REGULATORY PROTEIN DESR"/>
    <property type="match status" value="1"/>
</dbReference>
<feature type="modified residue" description="4-aspartylphosphate" evidence="3">
    <location>
        <position position="54"/>
    </location>
</feature>
<dbReference type="SUPFAM" id="SSF52172">
    <property type="entry name" value="CheY-like"/>
    <property type="match status" value="1"/>
</dbReference>
<organism evidence="6 7">
    <name type="scientific">Plantactinospora soyae</name>
    <dbReference type="NCBI Taxonomy" id="1544732"/>
    <lineage>
        <taxon>Bacteria</taxon>
        <taxon>Bacillati</taxon>
        <taxon>Actinomycetota</taxon>
        <taxon>Actinomycetes</taxon>
        <taxon>Micromonosporales</taxon>
        <taxon>Micromonosporaceae</taxon>
        <taxon>Plantactinospora</taxon>
    </lineage>
</organism>
<dbReference type="SUPFAM" id="SSF46894">
    <property type="entry name" value="C-terminal effector domain of the bipartite response regulators"/>
    <property type="match status" value="1"/>
</dbReference>
<dbReference type="InterPro" id="IPR011006">
    <property type="entry name" value="CheY-like_superfamily"/>
</dbReference>
<dbReference type="Pfam" id="PF00196">
    <property type="entry name" value="GerE"/>
    <property type="match status" value="1"/>
</dbReference>
<keyword evidence="2" id="KW-0238">DNA-binding</keyword>
<dbReference type="Pfam" id="PF00072">
    <property type="entry name" value="Response_reg"/>
    <property type="match status" value="1"/>
</dbReference>
<evidence type="ECO:0000256" key="2">
    <source>
        <dbReference type="ARBA" id="ARBA00023125"/>
    </source>
</evidence>
<dbReference type="InterPro" id="IPR000792">
    <property type="entry name" value="Tscrpt_reg_LuxR_C"/>
</dbReference>
<evidence type="ECO:0000256" key="3">
    <source>
        <dbReference type="PROSITE-ProRule" id="PRU00169"/>
    </source>
</evidence>
<dbReference type="SMART" id="SM00448">
    <property type="entry name" value="REC"/>
    <property type="match status" value="1"/>
</dbReference>
<dbReference type="EMBL" id="JADBEB010000001">
    <property type="protein sequence ID" value="MBE1490098.1"/>
    <property type="molecule type" value="Genomic_DNA"/>
</dbReference>
<dbReference type="InterPro" id="IPR058245">
    <property type="entry name" value="NreC/VraR/RcsB-like_REC"/>
</dbReference>
<feature type="domain" description="Response regulatory" evidence="5">
    <location>
        <begin position="3"/>
        <end position="119"/>
    </location>
</feature>
<comment type="caution">
    <text evidence="6">The sequence shown here is derived from an EMBL/GenBank/DDBJ whole genome shotgun (WGS) entry which is preliminary data.</text>
</comment>
<evidence type="ECO:0000256" key="1">
    <source>
        <dbReference type="ARBA" id="ARBA00022553"/>
    </source>
</evidence>
<dbReference type="PROSITE" id="PS50110">
    <property type="entry name" value="RESPONSE_REGULATORY"/>
    <property type="match status" value="1"/>
</dbReference>
<dbReference type="CDD" id="cd06170">
    <property type="entry name" value="LuxR_C_like"/>
    <property type="match status" value="1"/>
</dbReference>
<sequence length="201" mass="21696">MIRIVIVEEMGLLRGALRAVLSSEDDLDVVADLHESGELVAVARARRPDVVVVDLELPGVDMLAVVAQLAEVAPRSAVLALSTQLTPEALQRAIRAGARGFVDKNLPPAELARLVRAVAVGERVFDPTAAVAALNPPDSPLTGRELEVLRIVAEGLPLKEIARRLFLAHGTVRNHLSVIMRKTGTRNRLEAVRQAQRAGWL</sequence>
<gene>
    <name evidence="6" type="ORF">H4W31_005736</name>
</gene>
<dbReference type="InterPro" id="IPR001789">
    <property type="entry name" value="Sig_transdc_resp-reg_receiver"/>
</dbReference>
<evidence type="ECO:0000313" key="7">
    <source>
        <dbReference type="Proteomes" id="UP000649753"/>
    </source>
</evidence>
<dbReference type="AlphaFoldDB" id="A0A927M8G0"/>
<dbReference type="PROSITE" id="PS50043">
    <property type="entry name" value="HTH_LUXR_2"/>
    <property type="match status" value="1"/>
</dbReference>
<dbReference type="PANTHER" id="PTHR43214">
    <property type="entry name" value="TWO-COMPONENT RESPONSE REGULATOR"/>
    <property type="match status" value="1"/>
</dbReference>
<name>A0A927M8G0_9ACTN</name>
<dbReference type="SMART" id="SM00421">
    <property type="entry name" value="HTH_LUXR"/>
    <property type="match status" value="1"/>
</dbReference>
<protein>
    <submittedName>
        <fullName evidence="6">Two-component system response regulator DesR</fullName>
    </submittedName>
</protein>
<dbReference type="InterPro" id="IPR039420">
    <property type="entry name" value="WalR-like"/>
</dbReference>
<evidence type="ECO:0000259" key="5">
    <source>
        <dbReference type="PROSITE" id="PS50110"/>
    </source>
</evidence>
<dbReference type="RefSeq" id="WP_192769440.1">
    <property type="nucleotide sequence ID" value="NZ_JADBEB010000001.1"/>
</dbReference>